<dbReference type="PANTHER" id="PTHR31449:SF3">
    <property type="entry name" value="UPF0598 PROTEIN C8ORF82"/>
    <property type="match status" value="1"/>
</dbReference>
<comment type="caution">
    <text evidence="2">The sequence shown here is derived from an EMBL/GenBank/DDBJ whole genome shotgun (WGS) entry which is preliminary data.</text>
</comment>
<evidence type="ECO:0000256" key="1">
    <source>
        <dbReference type="ARBA" id="ARBA00006322"/>
    </source>
</evidence>
<sequence>MLARVREKLLSSMIAKQLSSYRYTQGQHNEQNPKIREYFYYIDHNGMLFLDDARMKNFTSCFKEVEFLQFFFKNIRATESSELKSEFPFVSYCGRERNYINVNASPFVFNSLNANVLEYNYTKKKLQFNPASLYVGSDGRLYHEFSHRDVNFALVKSSVADHLALQFVYKRGKPVAFKYEGKEIKLNYGVRRSVEEALLRSVEQHV</sequence>
<dbReference type="PANTHER" id="PTHR31449">
    <property type="entry name" value="UPF0598 PROTEIN C8ORF82"/>
    <property type="match status" value="1"/>
</dbReference>
<reference evidence="2 3" key="1">
    <citation type="journal article" date="2016" name="Genome Biol. Evol.">
        <title>Gene Family Evolution Reflects Adaptation to Soil Environmental Stressors in the Genome of the Collembolan Orchesella cincta.</title>
        <authorList>
            <person name="Faddeeva-Vakhrusheva A."/>
            <person name="Derks M.F."/>
            <person name="Anvar S.Y."/>
            <person name="Agamennone V."/>
            <person name="Suring W."/>
            <person name="Smit S."/>
            <person name="van Straalen N.M."/>
            <person name="Roelofs D."/>
        </authorList>
    </citation>
    <scope>NUCLEOTIDE SEQUENCE [LARGE SCALE GENOMIC DNA]</scope>
    <source>
        <tissue evidence="2">Mixed pool</tissue>
    </source>
</reference>
<protein>
    <submittedName>
        <fullName evidence="2">Uncharacterized protein</fullName>
    </submittedName>
</protein>
<gene>
    <name evidence="2" type="ORF">Ocin01_19468</name>
</gene>
<dbReference type="Proteomes" id="UP000094527">
    <property type="component" value="Unassembled WGS sequence"/>
</dbReference>
<evidence type="ECO:0000313" key="2">
    <source>
        <dbReference type="EMBL" id="ODM87213.1"/>
    </source>
</evidence>
<dbReference type="Pfam" id="PF14956">
    <property type="entry name" value="DUF4505"/>
    <property type="match status" value="1"/>
</dbReference>
<dbReference type="EMBL" id="LJIJ01005876">
    <property type="protein sequence ID" value="ODM87213.1"/>
    <property type="molecule type" value="Genomic_DNA"/>
</dbReference>
<dbReference type="AlphaFoldDB" id="A0A1D2M2L6"/>
<accession>A0A1D2M2L6</accession>
<dbReference type="STRING" id="48709.A0A1D2M2L6"/>
<keyword evidence="3" id="KW-1185">Reference proteome</keyword>
<name>A0A1D2M2L6_ORCCI</name>
<organism evidence="2 3">
    <name type="scientific">Orchesella cincta</name>
    <name type="common">Springtail</name>
    <name type="synonym">Podura cincta</name>
    <dbReference type="NCBI Taxonomy" id="48709"/>
    <lineage>
        <taxon>Eukaryota</taxon>
        <taxon>Metazoa</taxon>
        <taxon>Ecdysozoa</taxon>
        <taxon>Arthropoda</taxon>
        <taxon>Hexapoda</taxon>
        <taxon>Collembola</taxon>
        <taxon>Entomobryomorpha</taxon>
        <taxon>Entomobryoidea</taxon>
        <taxon>Orchesellidae</taxon>
        <taxon>Orchesellinae</taxon>
        <taxon>Orchesella</taxon>
    </lineage>
</organism>
<evidence type="ECO:0000313" key="3">
    <source>
        <dbReference type="Proteomes" id="UP000094527"/>
    </source>
</evidence>
<dbReference type="OrthoDB" id="10260024at2759"/>
<proteinExistence type="inferred from homology"/>
<comment type="similarity">
    <text evidence="1">Belongs to the UPF0598 family.</text>
</comment>
<dbReference type="InterPro" id="IPR028108">
    <property type="entry name" value="DUF4505"/>
</dbReference>